<dbReference type="EMBL" id="LIAE01005719">
    <property type="protein sequence ID" value="PAV93107.1"/>
    <property type="molecule type" value="Genomic_DNA"/>
</dbReference>
<dbReference type="PROSITE" id="PS51257">
    <property type="entry name" value="PROKAR_LIPOPROTEIN"/>
    <property type="match status" value="1"/>
</dbReference>
<comment type="caution">
    <text evidence="1">The sequence shown here is derived from an EMBL/GenBank/DDBJ whole genome shotgun (WGS) entry which is preliminary data.</text>
</comment>
<accession>A0A2A2M4H1</accession>
<name>A0A2A2M4H1_9BILA</name>
<dbReference type="Pfam" id="PF09476">
    <property type="entry name" value="Pilus_CpaD"/>
    <property type="match status" value="1"/>
</dbReference>
<sequence>MACSKDMAAMTKRSILPATLRATLATPALLLGGCMGTQNPGITSVHQPVVSRQDYALDVATAGGRLAPSEARRLSDWMNTMHLGFGDRVGVDAGGPIPVAARDEVAAVVASYGLLLSDDHPVTAAPVTPGTVRVVVSRMHARVPGCPDWSRDASHEFDANTSSNFGCAVNTNLAAMVARPGDLVRGVDHDPISDPVLTAKAIDAYRKKPATGAGALEQVSAKGGR</sequence>
<dbReference type="InterPro" id="IPR019027">
    <property type="entry name" value="Pilus_biogenesis_CpaD-related"/>
</dbReference>
<evidence type="ECO:0000313" key="2">
    <source>
        <dbReference type="Proteomes" id="UP000218231"/>
    </source>
</evidence>
<evidence type="ECO:0008006" key="3">
    <source>
        <dbReference type="Google" id="ProtNLM"/>
    </source>
</evidence>
<proteinExistence type="predicted"/>
<dbReference type="Proteomes" id="UP000218231">
    <property type="component" value="Unassembled WGS sequence"/>
</dbReference>
<keyword evidence="2" id="KW-1185">Reference proteome</keyword>
<evidence type="ECO:0000313" key="1">
    <source>
        <dbReference type="EMBL" id="PAV93107.1"/>
    </source>
</evidence>
<reference evidence="1 2" key="1">
    <citation type="journal article" date="2017" name="Curr. Biol.">
        <title>Genome architecture and evolution of a unichromosomal asexual nematode.</title>
        <authorList>
            <person name="Fradin H."/>
            <person name="Zegar C."/>
            <person name="Gutwein M."/>
            <person name="Lucas J."/>
            <person name="Kovtun M."/>
            <person name="Corcoran D."/>
            <person name="Baugh L.R."/>
            <person name="Kiontke K."/>
            <person name="Gunsalus K."/>
            <person name="Fitch D.H."/>
            <person name="Piano F."/>
        </authorList>
    </citation>
    <scope>NUCLEOTIDE SEQUENCE [LARGE SCALE GENOMIC DNA]</scope>
    <source>
        <strain evidence="1">PF1309</strain>
    </source>
</reference>
<protein>
    <recommendedName>
        <fullName evidence="3">Pilus assembly protein CpaD</fullName>
    </recommendedName>
</protein>
<dbReference type="STRING" id="2018661.A0A2A2M4H1"/>
<dbReference type="AlphaFoldDB" id="A0A2A2M4H1"/>
<organism evidence="1 2">
    <name type="scientific">Diploscapter pachys</name>
    <dbReference type="NCBI Taxonomy" id="2018661"/>
    <lineage>
        <taxon>Eukaryota</taxon>
        <taxon>Metazoa</taxon>
        <taxon>Ecdysozoa</taxon>
        <taxon>Nematoda</taxon>
        <taxon>Chromadorea</taxon>
        <taxon>Rhabditida</taxon>
        <taxon>Rhabditina</taxon>
        <taxon>Rhabditomorpha</taxon>
        <taxon>Rhabditoidea</taxon>
        <taxon>Rhabditidae</taxon>
        <taxon>Diploscapter</taxon>
    </lineage>
</organism>
<gene>
    <name evidence="1" type="ORF">WR25_21721</name>
</gene>